<comment type="caution">
    <text evidence="2">The sequence shown here is derived from an EMBL/GenBank/DDBJ whole genome shotgun (WGS) entry which is preliminary data.</text>
</comment>
<dbReference type="Proteomes" id="UP000193642">
    <property type="component" value="Unassembled WGS sequence"/>
</dbReference>
<sequence>MNVYVMVLSFICATRIYWQPFSNHLEAYLNREIALGILAMIGLRQYTDQYGVSNLLLVETGMVIFLPPFLHIIRWIRGNYHKHKDAISGIVSSKIGSIGSRSEKSQTQSLNFSLHSMGTGGAATSSTSRQRIVIGGKGSIEKLQATSRSTMRTASFSKKSINQDQEDNFSPNCGSPNKSPCTMKKEEFDETKPLNTTPAP</sequence>
<reference evidence="2 3" key="1">
    <citation type="submission" date="2016-07" db="EMBL/GenBank/DDBJ databases">
        <title>Pervasive Adenine N6-methylation of Active Genes in Fungi.</title>
        <authorList>
            <consortium name="DOE Joint Genome Institute"/>
            <person name="Mondo S.J."/>
            <person name="Dannebaum R.O."/>
            <person name="Kuo R.C."/>
            <person name="Labutti K."/>
            <person name="Haridas S."/>
            <person name="Kuo A."/>
            <person name="Salamov A."/>
            <person name="Ahrendt S.R."/>
            <person name="Lipzen A."/>
            <person name="Sullivan W."/>
            <person name="Andreopoulos W.B."/>
            <person name="Clum A."/>
            <person name="Lindquist E."/>
            <person name="Daum C."/>
            <person name="Ramamoorthy G.K."/>
            <person name="Gryganskyi A."/>
            <person name="Culley D."/>
            <person name="Magnuson J.K."/>
            <person name="James T.Y."/>
            <person name="O'Malley M.A."/>
            <person name="Stajich J.E."/>
            <person name="Spatafora J.W."/>
            <person name="Visel A."/>
            <person name="Grigoriev I.V."/>
        </authorList>
    </citation>
    <scope>NUCLEOTIDE SEQUENCE [LARGE SCALE GENOMIC DNA]</scope>
    <source>
        <strain evidence="2 3">JEL800</strain>
    </source>
</reference>
<dbReference type="EMBL" id="MCGO01000040">
    <property type="protein sequence ID" value="ORY39400.1"/>
    <property type="molecule type" value="Genomic_DNA"/>
</dbReference>
<gene>
    <name evidence="2" type="ORF">BCR33DRAFT_413362</name>
</gene>
<evidence type="ECO:0000313" key="3">
    <source>
        <dbReference type="Proteomes" id="UP000193642"/>
    </source>
</evidence>
<accession>A0A1Y2BXA3</accession>
<protein>
    <submittedName>
        <fullName evidence="2">Uncharacterized protein</fullName>
    </submittedName>
</protein>
<evidence type="ECO:0000256" key="1">
    <source>
        <dbReference type="SAM" id="MobiDB-lite"/>
    </source>
</evidence>
<feature type="compositionally biased region" description="Polar residues" evidence="1">
    <location>
        <begin position="145"/>
        <end position="180"/>
    </location>
</feature>
<organism evidence="2 3">
    <name type="scientific">Rhizoclosmatium globosum</name>
    <dbReference type="NCBI Taxonomy" id="329046"/>
    <lineage>
        <taxon>Eukaryota</taxon>
        <taxon>Fungi</taxon>
        <taxon>Fungi incertae sedis</taxon>
        <taxon>Chytridiomycota</taxon>
        <taxon>Chytridiomycota incertae sedis</taxon>
        <taxon>Chytridiomycetes</taxon>
        <taxon>Chytridiales</taxon>
        <taxon>Chytriomycetaceae</taxon>
        <taxon>Rhizoclosmatium</taxon>
    </lineage>
</organism>
<evidence type="ECO:0000313" key="2">
    <source>
        <dbReference type="EMBL" id="ORY39400.1"/>
    </source>
</evidence>
<dbReference type="OrthoDB" id="2154046at2759"/>
<keyword evidence="3" id="KW-1185">Reference proteome</keyword>
<feature type="compositionally biased region" description="Basic and acidic residues" evidence="1">
    <location>
        <begin position="183"/>
        <end position="192"/>
    </location>
</feature>
<feature type="region of interest" description="Disordered" evidence="1">
    <location>
        <begin position="145"/>
        <end position="200"/>
    </location>
</feature>
<proteinExistence type="predicted"/>
<name>A0A1Y2BXA3_9FUNG</name>
<dbReference type="AlphaFoldDB" id="A0A1Y2BXA3"/>